<keyword evidence="2" id="KW-1185">Reference proteome</keyword>
<comment type="caution">
    <text evidence="1">The sequence shown here is derived from an EMBL/GenBank/DDBJ whole genome shotgun (WGS) entry which is preliminary data.</text>
</comment>
<reference evidence="1 2" key="1">
    <citation type="submission" date="2016-01" db="EMBL/GenBank/DDBJ databases">
        <authorList>
            <person name="Regsiter A."/>
            <person name="william w."/>
        </authorList>
    </citation>
    <scope>NUCLEOTIDE SEQUENCE [LARGE SCALE GENOMIC DNA]</scope>
    <source>
        <strain evidence="1 2">CFBP 5494</strain>
    </source>
</reference>
<evidence type="ECO:0000313" key="2">
    <source>
        <dbReference type="Proteomes" id="UP000191933"/>
    </source>
</evidence>
<protein>
    <submittedName>
        <fullName evidence="1">Uncharacterized protein</fullName>
    </submittedName>
</protein>
<gene>
    <name evidence="1" type="ORF">AGR2A_Lc110087</name>
</gene>
<accession>A0A9W5F4U1</accession>
<dbReference type="AlphaFoldDB" id="A0A9W5F4U1"/>
<dbReference type="Proteomes" id="UP000191933">
    <property type="component" value="Unassembled WGS sequence"/>
</dbReference>
<organism evidence="1 2">
    <name type="scientific">Agrobacterium genomosp. 2 str. CFBP 5494</name>
    <dbReference type="NCBI Taxonomy" id="1183436"/>
    <lineage>
        <taxon>Bacteria</taxon>
        <taxon>Pseudomonadati</taxon>
        <taxon>Pseudomonadota</taxon>
        <taxon>Alphaproteobacteria</taxon>
        <taxon>Hyphomicrobiales</taxon>
        <taxon>Rhizobiaceae</taxon>
        <taxon>Rhizobium/Agrobacterium group</taxon>
        <taxon>Agrobacterium</taxon>
        <taxon>Agrobacterium tumefaciens complex</taxon>
    </lineage>
</organism>
<name>A0A9W5F4U1_9HYPH</name>
<sequence length="165" mass="18649">MACRPEVCSPMSKRRDPLTKDLFEWTPPQVAIRYEEGVTGRGPLDNRISRLIARALRDARDNGWQRSEIASAMSKYLGRTISSAILDKWASEGSGEHRIPLDAFIALVHATKAKELLGFVPGEFGLTVIEDEYAEMIEDQLLEEHIKEMEALRATRAAARKRARR</sequence>
<dbReference type="EMBL" id="FBVY01000023">
    <property type="protein sequence ID" value="CUW94968.1"/>
    <property type="molecule type" value="Genomic_DNA"/>
</dbReference>
<evidence type="ECO:0000313" key="1">
    <source>
        <dbReference type="EMBL" id="CUW94968.1"/>
    </source>
</evidence>
<proteinExistence type="predicted"/>